<dbReference type="Pfam" id="PF12010">
    <property type="entry name" value="DUF3502"/>
    <property type="match status" value="1"/>
</dbReference>
<name>A0AB73T0P9_9FIRM</name>
<dbReference type="PROSITE" id="PS51257">
    <property type="entry name" value="PROKAR_LIPOPROTEIN"/>
    <property type="match status" value="1"/>
</dbReference>
<dbReference type="Gene3D" id="3.40.190.10">
    <property type="entry name" value="Periplasmic binding protein-like II"/>
    <property type="match status" value="1"/>
</dbReference>
<dbReference type="InterPro" id="IPR050490">
    <property type="entry name" value="Bact_solute-bd_prot1"/>
</dbReference>
<evidence type="ECO:0000313" key="4">
    <source>
        <dbReference type="EMBL" id="PWJ73534.1"/>
    </source>
</evidence>
<keyword evidence="1 2" id="KW-0732">Signal</keyword>
<proteinExistence type="predicted"/>
<dbReference type="InterPro" id="IPR022627">
    <property type="entry name" value="DUF3502"/>
</dbReference>
<feature type="domain" description="DUF3502" evidence="3">
    <location>
        <begin position="452"/>
        <end position="520"/>
    </location>
</feature>
<reference evidence="4 5" key="1">
    <citation type="submission" date="2018-05" db="EMBL/GenBank/DDBJ databases">
        <authorList>
            <person name="Goeker M."/>
            <person name="Huntemann M."/>
            <person name="Clum A."/>
            <person name="Pillay M."/>
            <person name="Palaniappan K."/>
            <person name="Varghese N."/>
            <person name="Mikhailova N."/>
            <person name="Stamatis D."/>
            <person name="Reddy T."/>
            <person name="Daum C."/>
            <person name="Shapiro N."/>
            <person name="Ivanova N."/>
            <person name="Kyrpides N."/>
            <person name="Woyke T."/>
        </authorList>
    </citation>
    <scope>NUCLEOTIDE SEQUENCE [LARGE SCALE GENOMIC DNA]</scope>
    <source>
        <strain evidence="4 5">DSM 26524</strain>
    </source>
</reference>
<organism evidence="4 5">
    <name type="scientific">Murimonas intestini</name>
    <dbReference type="NCBI Taxonomy" id="1337051"/>
    <lineage>
        <taxon>Bacteria</taxon>
        <taxon>Bacillati</taxon>
        <taxon>Bacillota</taxon>
        <taxon>Clostridia</taxon>
        <taxon>Lachnospirales</taxon>
        <taxon>Lachnospiraceae</taxon>
        <taxon>Murimonas</taxon>
    </lineage>
</organism>
<dbReference type="PANTHER" id="PTHR43649">
    <property type="entry name" value="ARABINOSE-BINDING PROTEIN-RELATED"/>
    <property type="match status" value="1"/>
</dbReference>
<protein>
    <submittedName>
        <fullName evidence="4">Aldouronate transport system substrate-binding protein</fullName>
    </submittedName>
</protein>
<dbReference type="Proteomes" id="UP000245412">
    <property type="component" value="Unassembled WGS sequence"/>
</dbReference>
<evidence type="ECO:0000313" key="5">
    <source>
        <dbReference type="Proteomes" id="UP000245412"/>
    </source>
</evidence>
<dbReference type="RefSeq" id="WP_109747714.1">
    <property type="nucleotide sequence ID" value="NZ_JANKBI010000013.1"/>
</dbReference>
<gene>
    <name evidence="4" type="ORF">C7383_112109</name>
</gene>
<dbReference type="SUPFAM" id="SSF53850">
    <property type="entry name" value="Periplasmic binding protein-like II"/>
    <property type="match status" value="1"/>
</dbReference>
<feature type="signal peptide" evidence="2">
    <location>
        <begin position="1"/>
        <end position="25"/>
    </location>
</feature>
<dbReference type="AlphaFoldDB" id="A0AB73T0P9"/>
<keyword evidence="5" id="KW-1185">Reference proteome</keyword>
<accession>A0AB73T0P9</accession>
<evidence type="ECO:0000259" key="3">
    <source>
        <dbReference type="Pfam" id="PF12010"/>
    </source>
</evidence>
<dbReference type="PANTHER" id="PTHR43649:SF33">
    <property type="entry name" value="POLYGALACTURONAN_RHAMNOGALACTURONAN-BINDING PROTEIN YTCQ"/>
    <property type="match status" value="1"/>
</dbReference>
<evidence type="ECO:0000256" key="2">
    <source>
        <dbReference type="SAM" id="SignalP"/>
    </source>
</evidence>
<evidence type="ECO:0000256" key="1">
    <source>
        <dbReference type="ARBA" id="ARBA00022729"/>
    </source>
</evidence>
<feature type="chain" id="PRO_5044496651" evidence="2">
    <location>
        <begin position="26"/>
        <end position="522"/>
    </location>
</feature>
<dbReference type="EMBL" id="QGGY01000012">
    <property type="protein sequence ID" value="PWJ73534.1"/>
    <property type="molecule type" value="Genomic_DNA"/>
</dbReference>
<comment type="caution">
    <text evidence="4">The sequence shown here is derived from an EMBL/GenBank/DDBJ whole genome shotgun (WGS) entry which is preliminary data.</text>
</comment>
<sequence>MKRKVLSMVLCSALALAGLVGCSNAKEPETAAADKSKAAEDVTQVKTAGDEELTEIVWQWPSMGSTGAGFQAVEDALNAMMEPDIGVHVILEPVNFSNLANETVLAVSSGEQLDLCLSVGTGVGNLVSSGLIEPLDDIIDEHGASIVEKCGSAMSGGYYGGELYGMPNAYIQGESYGYLIRKDLLEKYNIAIDEEKFYTLDELAEIFETVKKGEGDNFFCLIPEPISEEPLSRNAFEYDKLGATSASGFLMLNNDFTNMKIDNVYETKEYEEYAARMYDWAQKGYISRDAATNTEDRDVLVSGGNYLGYFGWSTPGSIWNTKAKTGYEMTTLKIIDGYTAGDRFQNILWSVPITSANPEKAVEALNYIYEHNEAAWLLQWGIEGQDYEIVEQTDEGTKIKYLAADPTALPYYQPYGVYGDRLAWPVMDPSPVDMNKAIKEFSDNIPDSRKSPALGYCFNTQNVSTEYSAVTAVIQQYIPSVNCGTIEPSANLEEFRTALKAAGIEKVIEENQRQLDEWAAAR</sequence>